<evidence type="ECO:0000256" key="1">
    <source>
        <dbReference type="SAM" id="MobiDB-lite"/>
    </source>
</evidence>
<comment type="caution">
    <text evidence="2">The sequence shown here is derived from an EMBL/GenBank/DDBJ whole genome shotgun (WGS) entry which is preliminary data.</text>
</comment>
<organism evidence="2 3">
    <name type="scientific">Xanthoceras sorbifolium</name>
    <dbReference type="NCBI Taxonomy" id="99658"/>
    <lineage>
        <taxon>Eukaryota</taxon>
        <taxon>Viridiplantae</taxon>
        <taxon>Streptophyta</taxon>
        <taxon>Embryophyta</taxon>
        <taxon>Tracheophyta</taxon>
        <taxon>Spermatophyta</taxon>
        <taxon>Magnoliopsida</taxon>
        <taxon>eudicotyledons</taxon>
        <taxon>Gunneridae</taxon>
        <taxon>Pentapetalae</taxon>
        <taxon>rosids</taxon>
        <taxon>malvids</taxon>
        <taxon>Sapindales</taxon>
        <taxon>Sapindaceae</taxon>
        <taxon>Xanthoceroideae</taxon>
        <taxon>Xanthoceras</taxon>
    </lineage>
</organism>
<feature type="compositionally biased region" description="Low complexity" evidence="1">
    <location>
        <begin position="189"/>
        <end position="202"/>
    </location>
</feature>
<sequence>MGHEMAEMKTKVRRDHGRRNDRSGVQSINCNDQLSIESEKVDENNLKLKSDKGKVILILDDVGYCEAVTCDNVVAGRLRLVLEDDTGEVDTEDVGHPRTRPKANLNGSFEHGRGSEQDIDMEAEVRATSFDGSGDPDSAHAWLLSVQRQNPMAGFVTVDAYEKKFTELSRAAPHIVENEKYVPNSSQASVKQPVGGSQQSGSVGRVRLNTLNEIVLGRPQTQARVFALTQQDVEATPDVVTGSRLLSG</sequence>
<keyword evidence="3" id="KW-1185">Reference proteome</keyword>
<feature type="region of interest" description="Disordered" evidence="1">
    <location>
        <begin position="1"/>
        <end position="26"/>
    </location>
</feature>
<feature type="compositionally biased region" description="Basic and acidic residues" evidence="1">
    <location>
        <begin position="1"/>
        <end position="10"/>
    </location>
</feature>
<reference evidence="2 3" key="1">
    <citation type="submission" date="2021-02" db="EMBL/GenBank/DDBJ databases">
        <title>Plant Genome Project.</title>
        <authorList>
            <person name="Zhang R.-G."/>
        </authorList>
    </citation>
    <scope>NUCLEOTIDE SEQUENCE [LARGE SCALE GENOMIC DNA]</scope>
    <source>
        <tissue evidence="2">Leaves</tissue>
    </source>
</reference>
<feature type="region of interest" description="Disordered" evidence="1">
    <location>
        <begin position="183"/>
        <end position="202"/>
    </location>
</feature>
<gene>
    <name evidence="2" type="ORF">JRO89_XS05G0197400</name>
</gene>
<name>A0ABQ8I2G2_9ROSI</name>
<proteinExistence type="predicted"/>
<accession>A0ABQ8I2G2</accession>
<feature type="region of interest" description="Disordered" evidence="1">
    <location>
        <begin position="89"/>
        <end position="114"/>
    </location>
</feature>
<dbReference type="EMBL" id="JAFEMO010000005">
    <property type="protein sequence ID" value="KAH7570811.1"/>
    <property type="molecule type" value="Genomic_DNA"/>
</dbReference>
<dbReference type="Proteomes" id="UP000827721">
    <property type="component" value="Unassembled WGS sequence"/>
</dbReference>
<evidence type="ECO:0000313" key="2">
    <source>
        <dbReference type="EMBL" id="KAH7570811.1"/>
    </source>
</evidence>
<protein>
    <submittedName>
        <fullName evidence="2">Uncharacterized protein</fullName>
    </submittedName>
</protein>
<evidence type="ECO:0000313" key="3">
    <source>
        <dbReference type="Proteomes" id="UP000827721"/>
    </source>
</evidence>